<feature type="domain" description="AAA+ ATPase" evidence="10">
    <location>
        <begin position="16"/>
        <end position="160"/>
    </location>
</feature>
<dbReference type="STRING" id="1169540.A0A0G4FS89"/>
<dbReference type="InterPro" id="IPR030230">
    <property type="entry name" value="Gpn1/Npa3/XAB1"/>
</dbReference>
<evidence type="ECO:0000313" key="11">
    <source>
        <dbReference type="EMBL" id="CEM17565.1"/>
    </source>
</evidence>
<keyword evidence="3 9" id="KW-0547">Nucleotide-binding</keyword>
<dbReference type="CDD" id="cd17870">
    <property type="entry name" value="GPN1"/>
    <property type="match status" value="1"/>
</dbReference>
<accession>A0A0G4FS89</accession>
<comment type="subunit">
    <text evidence="9">Binds to RNA polymerase II.</text>
</comment>
<keyword evidence="12" id="KW-1185">Reference proteome</keyword>
<keyword evidence="6 9" id="KW-0342">GTP-binding</keyword>
<dbReference type="FunCoup" id="A0A0G4FS89">
    <property type="interactions" value="468"/>
</dbReference>
<dbReference type="EMBL" id="CDMY01000491">
    <property type="protein sequence ID" value="CEM17565.1"/>
    <property type="molecule type" value="Genomic_DNA"/>
</dbReference>
<comment type="subcellular location">
    <subcellularLocation>
        <location evidence="9">Cytoplasm</location>
    </subcellularLocation>
    <subcellularLocation>
        <location evidence="9">Nucleus</location>
    </subcellularLocation>
</comment>
<dbReference type="InterPro" id="IPR003593">
    <property type="entry name" value="AAA+_ATPase"/>
</dbReference>
<dbReference type="GO" id="GO:0003924">
    <property type="term" value="F:GTPase activity"/>
    <property type="evidence" value="ECO:0007669"/>
    <property type="project" value="InterPro"/>
</dbReference>
<organism evidence="11 12">
    <name type="scientific">Vitrella brassicaformis (strain CCMP3155)</name>
    <dbReference type="NCBI Taxonomy" id="1169540"/>
    <lineage>
        <taxon>Eukaryota</taxon>
        <taxon>Sar</taxon>
        <taxon>Alveolata</taxon>
        <taxon>Colpodellida</taxon>
        <taxon>Vitrellaceae</taxon>
        <taxon>Vitrella</taxon>
    </lineage>
</organism>
<sequence length="302" mass="34128">MEERDASSSPLRSTNSPTVVLVIGMAGSGKTTFLHALSQHLSGEGRQRVYTINLDPAAVDVPYTANIDIRDTVKYKEVMKHYHLGPNGAILTSLNLFSTKFDQVLSLLETRAPNLDYVVIDTPGQIEAFNWSASGSIITETLALAFPTIVAYVVDTPRSNRPVTFMSNMLYACSVLYKIRLPFVLCFNKIDVESHSFALDWMNNPEKYRDDLHHDITYLASLSRSMSLVLEEFYRNLRAVGVSAATGAGMQAFFEALAEAKNEYNTDFVEWIRRRREGIDMEERIRVHREMGAFETHLRECI</sequence>
<dbReference type="Gene3D" id="3.40.50.300">
    <property type="entry name" value="P-loop containing nucleotide triphosphate hydrolases"/>
    <property type="match status" value="1"/>
</dbReference>
<keyword evidence="7" id="KW-0539">Nucleus</keyword>
<dbReference type="InParanoid" id="A0A0G4FS89"/>
<evidence type="ECO:0000256" key="5">
    <source>
        <dbReference type="ARBA" id="ARBA00023054"/>
    </source>
</evidence>
<dbReference type="VEuPathDB" id="CryptoDB:Vbra_3087"/>
<dbReference type="Proteomes" id="UP000041254">
    <property type="component" value="Unassembled WGS sequence"/>
</dbReference>
<dbReference type="GO" id="GO:0005634">
    <property type="term" value="C:nucleus"/>
    <property type="evidence" value="ECO:0007669"/>
    <property type="project" value="UniProtKB-SubCell"/>
</dbReference>
<dbReference type="SMART" id="SM00382">
    <property type="entry name" value="AAA"/>
    <property type="match status" value="1"/>
</dbReference>
<dbReference type="GO" id="GO:0005737">
    <property type="term" value="C:cytoplasm"/>
    <property type="evidence" value="ECO:0007669"/>
    <property type="project" value="UniProtKB-SubCell"/>
</dbReference>
<dbReference type="AlphaFoldDB" id="A0A0G4FS89"/>
<dbReference type="InterPro" id="IPR027417">
    <property type="entry name" value="P-loop_NTPase"/>
</dbReference>
<evidence type="ECO:0000259" key="10">
    <source>
        <dbReference type="SMART" id="SM00382"/>
    </source>
</evidence>
<dbReference type="OrthoDB" id="243313at2759"/>
<protein>
    <recommendedName>
        <fullName evidence="9">GPN-loop GTPase</fullName>
        <ecNumber evidence="9">3.6.5.-</ecNumber>
    </recommendedName>
</protein>
<gene>
    <name evidence="11" type="ORF">Vbra_3087</name>
</gene>
<evidence type="ECO:0000256" key="1">
    <source>
        <dbReference type="ARBA" id="ARBA00005290"/>
    </source>
</evidence>
<comment type="similarity">
    <text evidence="1 9">Belongs to the GPN-loop GTPase family.</text>
</comment>
<evidence type="ECO:0000256" key="4">
    <source>
        <dbReference type="ARBA" id="ARBA00022801"/>
    </source>
</evidence>
<keyword evidence="2 9" id="KW-0963">Cytoplasm</keyword>
<proteinExistence type="inferred from homology"/>
<dbReference type="SUPFAM" id="SSF52540">
    <property type="entry name" value="P-loop containing nucleoside triphosphate hydrolases"/>
    <property type="match status" value="1"/>
</dbReference>
<dbReference type="Pfam" id="PF03029">
    <property type="entry name" value="ATP_bind_1"/>
    <property type="match status" value="1"/>
</dbReference>
<keyword evidence="5" id="KW-0175">Coiled coil</keyword>
<dbReference type="GO" id="GO:0005525">
    <property type="term" value="F:GTP binding"/>
    <property type="evidence" value="ECO:0007669"/>
    <property type="project" value="UniProtKB-KW"/>
</dbReference>
<dbReference type="PANTHER" id="PTHR21231:SF8">
    <property type="entry name" value="GPN-LOOP GTPASE 1"/>
    <property type="match status" value="1"/>
</dbReference>
<keyword evidence="4 9" id="KW-0378">Hydrolase</keyword>
<comment type="function">
    <text evidence="8 9">Small GTPase required for proper nuclear import of RNA polymerase II (RNAPII). May act at an RNAP assembly step prior to nuclear import.</text>
</comment>
<dbReference type="EC" id="3.6.5.-" evidence="9"/>
<evidence type="ECO:0000256" key="9">
    <source>
        <dbReference type="RuleBase" id="RU365059"/>
    </source>
</evidence>
<dbReference type="PhylomeDB" id="A0A0G4FS89"/>
<evidence type="ECO:0000313" key="12">
    <source>
        <dbReference type="Proteomes" id="UP000041254"/>
    </source>
</evidence>
<evidence type="ECO:0000256" key="3">
    <source>
        <dbReference type="ARBA" id="ARBA00022741"/>
    </source>
</evidence>
<name>A0A0G4FS89_VITBC</name>
<evidence type="ECO:0000256" key="8">
    <source>
        <dbReference type="ARBA" id="ARBA00055682"/>
    </source>
</evidence>
<evidence type="ECO:0000256" key="2">
    <source>
        <dbReference type="ARBA" id="ARBA00022490"/>
    </source>
</evidence>
<dbReference type="PANTHER" id="PTHR21231">
    <property type="entry name" value="XPA-BINDING PROTEIN 1-RELATED"/>
    <property type="match status" value="1"/>
</dbReference>
<dbReference type="InterPro" id="IPR004130">
    <property type="entry name" value="Gpn"/>
</dbReference>
<evidence type="ECO:0000256" key="7">
    <source>
        <dbReference type="ARBA" id="ARBA00023242"/>
    </source>
</evidence>
<evidence type="ECO:0000256" key="6">
    <source>
        <dbReference type="ARBA" id="ARBA00023134"/>
    </source>
</evidence>
<reference evidence="11 12" key="1">
    <citation type="submission" date="2014-11" db="EMBL/GenBank/DDBJ databases">
        <authorList>
            <person name="Zhu J."/>
            <person name="Qi W."/>
            <person name="Song R."/>
        </authorList>
    </citation>
    <scope>NUCLEOTIDE SEQUENCE [LARGE SCALE GENOMIC DNA]</scope>
</reference>
<dbReference type="OMA" id="MIIVFNK"/>
<dbReference type="FunFam" id="3.40.50.300:FF:000888">
    <property type="entry name" value="GPN-loop GTPase 1"/>
    <property type="match status" value="1"/>
</dbReference>